<evidence type="ECO:0000313" key="2">
    <source>
        <dbReference type="Proteomes" id="UP000075243"/>
    </source>
</evidence>
<dbReference type="Proteomes" id="UP000075243">
    <property type="component" value="Unassembled WGS sequence"/>
</dbReference>
<reference evidence="1" key="1">
    <citation type="journal article" date="2012" name="Nat. Biotechnol.">
        <title>Draft genome sequence of pigeonpea (Cajanus cajan), an orphan legume crop of resource-poor farmers.</title>
        <authorList>
            <person name="Varshney R.K."/>
            <person name="Chen W."/>
            <person name="Li Y."/>
            <person name="Bharti A.K."/>
            <person name="Saxena R.K."/>
            <person name="Schlueter J.A."/>
            <person name="Donoghue M.T."/>
            <person name="Azam S."/>
            <person name="Fan G."/>
            <person name="Whaley A.M."/>
            <person name="Farmer A.D."/>
            <person name="Sheridan J."/>
            <person name="Iwata A."/>
            <person name="Tuteja R."/>
            <person name="Penmetsa R.V."/>
            <person name="Wu W."/>
            <person name="Upadhyaya H.D."/>
            <person name="Yang S.P."/>
            <person name="Shah T."/>
            <person name="Saxena K.B."/>
            <person name="Michael T."/>
            <person name="McCombie W.R."/>
            <person name="Yang B."/>
            <person name="Zhang G."/>
            <person name="Yang H."/>
            <person name="Wang J."/>
            <person name="Spillane C."/>
            <person name="Cook D.R."/>
            <person name="May G.D."/>
            <person name="Xu X."/>
            <person name="Jackson S.A."/>
        </authorList>
    </citation>
    <scope>NUCLEOTIDE SEQUENCE [LARGE SCALE GENOMIC DNA]</scope>
</reference>
<keyword evidence="2" id="KW-1185">Reference proteome</keyword>
<name>A0A151S9P6_CAJCA</name>
<accession>A0A151S9P6</accession>
<sequence>MSYCGYLTEGEVNPDTVLALSLIPSTVISKYRHSFSSTNTLLMSGLSAAVGEVHNMAISTNFHAELTLNSPCNLGSTML</sequence>
<organism evidence="1 2">
    <name type="scientific">Cajanus cajan</name>
    <name type="common">Pigeon pea</name>
    <name type="synonym">Cajanus indicus</name>
    <dbReference type="NCBI Taxonomy" id="3821"/>
    <lineage>
        <taxon>Eukaryota</taxon>
        <taxon>Viridiplantae</taxon>
        <taxon>Streptophyta</taxon>
        <taxon>Embryophyta</taxon>
        <taxon>Tracheophyta</taxon>
        <taxon>Spermatophyta</taxon>
        <taxon>Magnoliopsida</taxon>
        <taxon>eudicotyledons</taxon>
        <taxon>Gunneridae</taxon>
        <taxon>Pentapetalae</taxon>
        <taxon>rosids</taxon>
        <taxon>fabids</taxon>
        <taxon>Fabales</taxon>
        <taxon>Fabaceae</taxon>
        <taxon>Papilionoideae</taxon>
        <taxon>50 kb inversion clade</taxon>
        <taxon>NPAAA clade</taxon>
        <taxon>indigoferoid/millettioid clade</taxon>
        <taxon>Phaseoleae</taxon>
        <taxon>Cajanus</taxon>
    </lineage>
</organism>
<evidence type="ECO:0000313" key="1">
    <source>
        <dbReference type="EMBL" id="KYP51493.1"/>
    </source>
</evidence>
<dbReference type="AlphaFoldDB" id="A0A151S9P6"/>
<protein>
    <submittedName>
        <fullName evidence="1">Uncharacterized protein</fullName>
    </submittedName>
</protein>
<gene>
    <name evidence="1" type="ORF">KK1_026653</name>
</gene>
<dbReference type="Gramene" id="C.cajan_27216.t">
    <property type="protein sequence ID" value="C.cajan_27216.t.cds1"/>
    <property type="gene ID" value="C.cajan_27216"/>
</dbReference>
<proteinExistence type="predicted"/>
<dbReference type="EMBL" id="KQ483437">
    <property type="protein sequence ID" value="KYP51493.1"/>
    <property type="molecule type" value="Genomic_DNA"/>
</dbReference>